<dbReference type="AlphaFoldDB" id="A0A0C2V6D3"/>
<dbReference type="InterPro" id="IPR012902">
    <property type="entry name" value="N_methyl_site"/>
</dbReference>
<dbReference type="RefSeq" id="WP_041090397.1">
    <property type="nucleotide sequence ID" value="NZ_JXRP01000019.1"/>
</dbReference>
<keyword evidence="5" id="KW-1185">Reference proteome</keyword>
<dbReference type="GO" id="GO:0009986">
    <property type="term" value="C:cell surface"/>
    <property type="evidence" value="ECO:0007669"/>
    <property type="project" value="UniProtKB-SubCell"/>
</dbReference>
<sequence length="441" mass="49722">MKQKIIRNQYALTLVELLAALAISGVVVILVTNVFITSFKHQDISQSHLDLRQEANLVITELRNTHKKEEYNLCFNDHQLTINGRQLARKDIFFEQVTIEGTTTEEDYFQINKANQCQTVKPKVPLSVYFTLNDENDNPFELETVIQRYDNDNRVITVKAPADNGKGSFISFDRIEEFEQIVFPTQGYQEVDFRRNQCSYEGNTMSDQEIFAPNWGTSCPVSSVIRGSLLLEKDITVFSEIHTDQILYTEGDVTLENSGKIVSGENARMEEKVHLKSSSALNIGQNLYIEDHLRMDNEASITTGGSARFDGDIDLFSNTRLNIGHSLFAEESVTLQNNAQIIIGHNAEFEDLTMYSNSSIYVGGNFTAFSDVFIQSGQLTIEGNADFKGTFRTNSSNFKVCVKGRLLTAPRRPSQSSPYTIETKDSCLNQPNGTFYVLNHS</sequence>
<dbReference type="SUPFAM" id="SSF51126">
    <property type="entry name" value="Pectin lyase-like"/>
    <property type="match status" value="1"/>
</dbReference>
<evidence type="ECO:0000313" key="4">
    <source>
        <dbReference type="EMBL" id="KIL44517.1"/>
    </source>
</evidence>
<dbReference type="Proteomes" id="UP000031938">
    <property type="component" value="Unassembled WGS sequence"/>
</dbReference>
<evidence type="ECO:0000256" key="2">
    <source>
        <dbReference type="ARBA" id="ARBA00023287"/>
    </source>
</evidence>
<dbReference type="STRING" id="889306.KP78_34810"/>
<organism evidence="4 5">
    <name type="scientific">Jeotgalibacillus soli</name>
    <dbReference type="NCBI Taxonomy" id="889306"/>
    <lineage>
        <taxon>Bacteria</taxon>
        <taxon>Bacillati</taxon>
        <taxon>Bacillota</taxon>
        <taxon>Bacilli</taxon>
        <taxon>Bacillales</taxon>
        <taxon>Caryophanaceae</taxon>
        <taxon>Jeotgalibacillus</taxon>
    </lineage>
</organism>
<keyword evidence="3" id="KW-0812">Transmembrane</keyword>
<reference evidence="4 5" key="1">
    <citation type="submission" date="2015-01" db="EMBL/GenBank/DDBJ databases">
        <title>Genome sequencing of Jeotgalibacillus soli.</title>
        <authorList>
            <person name="Goh K.M."/>
            <person name="Chan K.-G."/>
            <person name="Yaakop A.S."/>
            <person name="Ee R."/>
            <person name="Gan H.M."/>
            <person name="Chan C.S."/>
        </authorList>
    </citation>
    <scope>NUCLEOTIDE SEQUENCE [LARGE SCALE GENOMIC DNA]</scope>
    <source>
        <strain evidence="4 5">P9</strain>
    </source>
</reference>
<name>A0A0C2V6D3_9BACL</name>
<dbReference type="EMBL" id="JXRP01000019">
    <property type="protein sequence ID" value="KIL44517.1"/>
    <property type="molecule type" value="Genomic_DNA"/>
</dbReference>
<evidence type="ECO:0000313" key="5">
    <source>
        <dbReference type="Proteomes" id="UP000031938"/>
    </source>
</evidence>
<dbReference type="Gene3D" id="2.160.20.20">
    <property type="match status" value="1"/>
</dbReference>
<dbReference type="PATRIC" id="fig|889306.3.peg.3498"/>
<keyword evidence="2" id="KW-0178">Competence</keyword>
<dbReference type="OrthoDB" id="2080124at2"/>
<evidence type="ECO:0008006" key="6">
    <source>
        <dbReference type="Google" id="ProtNLM"/>
    </source>
</evidence>
<proteinExistence type="predicted"/>
<gene>
    <name evidence="4" type="ORF">KP78_34810</name>
</gene>
<evidence type="ECO:0000256" key="3">
    <source>
        <dbReference type="SAM" id="Phobius"/>
    </source>
</evidence>
<keyword evidence="3" id="KW-1133">Transmembrane helix</keyword>
<keyword evidence="3" id="KW-0472">Membrane</keyword>
<dbReference type="InterPro" id="IPR011050">
    <property type="entry name" value="Pectin_lyase_fold/virulence"/>
</dbReference>
<protein>
    <recommendedName>
        <fullName evidence="6">Prepilin-type N-terminal cleavage/methylation domain-containing protein</fullName>
    </recommendedName>
</protein>
<evidence type="ECO:0000256" key="1">
    <source>
        <dbReference type="ARBA" id="ARBA00004241"/>
    </source>
</evidence>
<dbReference type="Pfam" id="PF07963">
    <property type="entry name" value="N_methyl"/>
    <property type="match status" value="1"/>
</dbReference>
<dbReference type="InterPro" id="IPR012332">
    <property type="entry name" value="Autotransporter_pectin_lyase_C"/>
</dbReference>
<accession>A0A0C2V6D3</accession>
<comment type="caution">
    <text evidence="4">The sequence shown here is derived from an EMBL/GenBank/DDBJ whole genome shotgun (WGS) entry which is preliminary data.</text>
</comment>
<dbReference type="GO" id="GO:0030420">
    <property type="term" value="P:establishment of competence for transformation"/>
    <property type="evidence" value="ECO:0007669"/>
    <property type="project" value="UniProtKB-KW"/>
</dbReference>
<feature type="transmembrane region" description="Helical" evidence="3">
    <location>
        <begin position="12"/>
        <end position="36"/>
    </location>
</feature>
<comment type="subcellular location">
    <subcellularLocation>
        <location evidence="1">Cell surface</location>
    </subcellularLocation>
</comment>